<proteinExistence type="predicted"/>
<dbReference type="CDD" id="cd02440">
    <property type="entry name" value="AdoMet_MTases"/>
    <property type="match status" value="1"/>
</dbReference>
<evidence type="ECO:0000256" key="3">
    <source>
        <dbReference type="ARBA" id="ARBA00022691"/>
    </source>
</evidence>
<dbReference type="InterPro" id="IPR019614">
    <property type="entry name" value="SAM-dep_methyl-trfase"/>
</dbReference>
<evidence type="ECO:0000313" key="5">
    <source>
        <dbReference type="EMBL" id="SDU09687.1"/>
    </source>
</evidence>
<organism evidence="5 6">
    <name type="scientific">Desulfobacula phenolica</name>
    <dbReference type="NCBI Taxonomy" id="90732"/>
    <lineage>
        <taxon>Bacteria</taxon>
        <taxon>Pseudomonadati</taxon>
        <taxon>Thermodesulfobacteriota</taxon>
        <taxon>Desulfobacteria</taxon>
        <taxon>Desulfobacterales</taxon>
        <taxon>Desulfobacteraceae</taxon>
        <taxon>Desulfobacula</taxon>
    </lineage>
</organism>
<dbReference type="SUPFAM" id="SSF53335">
    <property type="entry name" value="S-adenosyl-L-methionine-dependent methyltransferases"/>
    <property type="match status" value="1"/>
</dbReference>
<dbReference type="PANTHER" id="PTHR43042">
    <property type="entry name" value="SAM-DEPENDENT METHYLTRANSFERASE"/>
    <property type="match status" value="1"/>
</dbReference>
<dbReference type="AlphaFoldDB" id="A0A1H2FQN4"/>
<evidence type="ECO:0000313" key="6">
    <source>
        <dbReference type="Proteomes" id="UP000199608"/>
    </source>
</evidence>
<dbReference type="RefSeq" id="WP_014956258.1">
    <property type="nucleotide sequence ID" value="NZ_FNLL01000004.1"/>
</dbReference>
<keyword evidence="6" id="KW-1185">Reference proteome</keyword>
<protein>
    <submittedName>
        <fullName evidence="5">23S rRNA (Cytosine1962-C5)-methyltransferase</fullName>
    </submittedName>
</protein>
<dbReference type="Gene3D" id="3.40.50.150">
    <property type="entry name" value="Vaccinia Virus protein VP39"/>
    <property type="match status" value="1"/>
</dbReference>
<feature type="domain" description="S-adenosylmethionine-dependent methyltransferase" evidence="4">
    <location>
        <begin position="120"/>
        <end position="270"/>
    </location>
</feature>
<sequence length="322" mass="37741">MNNQALQEKQRDQARMLANKVKKRFKHLRKRYKKQGLDIFRLYDWDIPEIRAVVDWYDGHLVVAEYSRKQSFPEWLPIMGKAVARALDVPNENLHLKIRRSGIKEGKRYERINHTNQKIAMGERDLKFYINPNDYVDTGLFSDHRNTRMMVRKQAAGKNFLNLYCYTGSFTCYAAKGGACRTVSVDRSQTAVNWVKDNLELNGLTGSHHTIIREDTLDFLERARHDGYRDFDLAVVDPPSYSTTRMTNGHFDIAKEHPHLLNAVFELMKTSAVVFFSTNHQNFDLKTKELTVTNIKEITSKTIPEDYQNKRKQIHRCWEIQI</sequence>
<keyword evidence="2 5" id="KW-0808">Transferase</keyword>
<accession>A0A1H2FQN4</accession>
<keyword evidence="1 5" id="KW-0489">Methyltransferase</keyword>
<dbReference type="GO" id="GO:0032259">
    <property type="term" value="P:methylation"/>
    <property type="evidence" value="ECO:0007669"/>
    <property type="project" value="UniProtKB-KW"/>
</dbReference>
<dbReference type="GO" id="GO:0008168">
    <property type="term" value="F:methyltransferase activity"/>
    <property type="evidence" value="ECO:0007669"/>
    <property type="project" value="UniProtKB-KW"/>
</dbReference>
<dbReference type="Pfam" id="PF10672">
    <property type="entry name" value="Methyltrans_SAM"/>
    <property type="match status" value="1"/>
</dbReference>
<evidence type="ECO:0000256" key="1">
    <source>
        <dbReference type="ARBA" id="ARBA00022603"/>
    </source>
</evidence>
<dbReference type="PANTHER" id="PTHR43042:SF3">
    <property type="entry name" value="RIBOSOMAL RNA LARGE SUBUNIT METHYLTRANSFERASE YWBD-RELATED"/>
    <property type="match status" value="1"/>
</dbReference>
<evidence type="ECO:0000256" key="2">
    <source>
        <dbReference type="ARBA" id="ARBA00022679"/>
    </source>
</evidence>
<dbReference type="EMBL" id="FNLL01000004">
    <property type="protein sequence ID" value="SDU09687.1"/>
    <property type="molecule type" value="Genomic_DNA"/>
</dbReference>
<name>A0A1H2FQN4_9BACT</name>
<reference evidence="6" key="1">
    <citation type="submission" date="2016-10" db="EMBL/GenBank/DDBJ databases">
        <authorList>
            <person name="Varghese N."/>
            <person name="Submissions S."/>
        </authorList>
    </citation>
    <scope>NUCLEOTIDE SEQUENCE [LARGE SCALE GENOMIC DNA]</scope>
    <source>
        <strain evidence="6">DSM 3384</strain>
    </source>
</reference>
<evidence type="ECO:0000259" key="4">
    <source>
        <dbReference type="Pfam" id="PF10672"/>
    </source>
</evidence>
<dbReference type="InterPro" id="IPR029063">
    <property type="entry name" value="SAM-dependent_MTases_sf"/>
</dbReference>
<keyword evidence="3" id="KW-0949">S-adenosyl-L-methionine</keyword>
<gene>
    <name evidence="5" type="ORF">SAMN04487931_104289</name>
</gene>
<dbReference type="Gene3D" id="3.30.750.80">
    <property type="entry name" value="RNA methyltransferase domain (HRMD) like"/>
    <property type="match status" value="1"/>
</dbReference>
<dbReference type="Proteomes" id="UP000199608">
    <property type="component" value="Unassembled WGS sequence"/>
</dbReference>